<gene>
    <name evidence="1" type="ORF">O181_026042</name>
</gene>
<protein>
    <submittedName>
        <fullName evidence="1">Uncharacterized protein</fullName>
    </submittedName>
</protein>
<dbReference type="AlphaFoldDB" id="A0A9Q3H0F5"/>
<evidence type="ECO:0000313" key="2">
    <source>
        <dbReference type="Proteomes" id="UP000765509"/>
    </source>
</evidence>
<evidence type="ECO:0000313" key="1">
    <source>
        <dbReference type="EMBL" id="MBW0486327.1"/>
    </source>
</evidence>
<organism evidence="1 2">
    <name type="scientific">Austropuccinia psidii MF-1</name>
    <dbReference type="NCBI Taxonomy" id="1389203"/>
    <lineage>
        <taxon>Eukaryota</taxon>
        <taxon>Fungi</taxon>
        <taxon>Dikarya</taxon>
        <taxon>Basidiomycota</taxon>
        <taxon>Pucciniomycotina</taxon>
        <taxon>Pucciniomycetes</taxon>
        <taxon>Pucciniales</taxon>
        <taxon>Sphaerophragmiaceae</taxon>
        <taxon>Austropuccinia</taxon>
    </lineage>
</organism>
<accession>A0A9Q3H0F5</accession>
<comment type="caution">
    <text evidence="1">The sequence shown here is derived from an EMBL/GenBank/DDBJ whole genome shotgun (WGS) entry which is preliminary data.</text>
</comment>
<dbReference type="EMBL" id="AVOT02008600">
    <property type="protein sequence ID" value="MBW0486327.1"/>
    <property type="molecule type" value="Genomic_DNA"/>
</dbReference>
<dbReference type="OrthoDB" id="3227712at2759"/>
<keyword evidence="2" id="KW-1185">Reference proteome</keyword>
<reference evidence="1" key="1">
    <citation type="submission" date="2021-03" db="EMBL/GenBank/DDBJ databases">
        <title>Draft genome sequence of rust myrtle Austropuccinia psidii MF-1, a brazilian biotype.</title>
        <authorList>
            <person name="Quecine M.C."/>
            <person name="Pachon D.M.R."/>
            <person name="Bonatelli M.L."/>
            <person name="Correr F.H."/>
            <person name="Franceschini L.M."/>
            <person name="Leite T.F."/>
            <person name="Margarido G.R.A."/>
            <person name="Almeida C.A."/>
            <person name="Ferrarezi J.A."/>
            <person name="Labate C.A."/>
        </authorList>
    </citation>
    <scope>NUCLEOTIDE SEQUENCE</scope>
    <source>
        <strain evidence="1">MF-1</strain>
    </source>
</reference>
<sequence>MLNTNPLPSSFWSYAYSCTTHIHNSLTNQRPVPLTPMEILLNIRPNLAQMYPFCAEENVHVLQGKREKLDVRGINCRMLTFPSSGIGQIFYDPASKRVLQASSAVFPAYQVLPFPITSKKGKISYIINSLQLGEIPTSEINAAQTATVKHLPITSDTRITRTLQHAMNSPFASYWRKAALVELENFTKHSFWEPVTPVKGMKFLGEKWVFDLKKNLDETIE</sequence>
<dbReference type="Proteomes" id="UP000765509">
    <property type="component" value="Unassembled WGS sequence"/>
</dbReference>
<name>A0A9Q3H0F5_9BASI</name>
<proteinExistence type="predicted"/>